<reference evidence="10 11" key="1">
    <citation type="submission" date="2016-01" db="EMBL/GenBank/DDBJ databases">
        <authorList>
            <person name="McClelland M."/>
            <person name="Jain A."/>
            <person name="Saraogi P."/>
            <person name="Mendelson R."/>
            <person name="Westerman R."/>
            <person name="SanMiguel P."/>
            <person name="Csonka L."/>
        </authorList>
    </citation>
    <scope>NUCLEOTIDE SEQUENCE [LARGE SCALE GENOMIC DNA]</scope>
    <source>
        <strain evidence="10 11">R-53146</strain>
    </source>
</reference>
<dbReference type="SUPFAM" id="SSF52743">
    <property type="entry name" value="Subtilisin-like"/>
    <property type="match status" value="1"/>
</dbReference>
<dbReference type="InterPro" id="IPR036852">
    <property type="entry name" value="Peptidase_S8/S53_dom_sf"/>
</dbReference>
<keyword evidence="2 5" id="KW-0645">Protease</keyword>
<keyword evidence="4 5" id="KW-0720">Serine protease</keyword>
<dbReference type="Gene3D" id="3.40.50.200">
    <property type="entry name" value="Peptidase S8/S53 domain"/>
    <property type="match status" value="2"/>
</dbReference>
<dbReference type="InterPro" id="IPR023827">
    <property type="entry name" value="Peptidase_S8_Asp-AS"/>
</dbReference>
<evidence type="ECO:0000313" key="10">
    <source>
        <dbReference type="EMBL" id="CVK15557.1"/>
    </source>
</evidence>
<dbReference type="PROSITE" id="PS51892">
    <property type="entry name" value="SUBTILASE"/>
    <property type="match status" value="1"/>
</dbReference>
<dbReference type="InterPro" id="IPR023828">
    <property type="entry name" value="Peptidase_S8_Ser-AS"/>
</dbReference>
<evidence type="ECO:0000256" key="6">
    <source>
        <dbReference type="RuleBase" id="RU003355"/>
    </source>
</evidence>
<dbReference type="InterPro" id="IPR051048">
    <property type="entry name" value="Peptidase_S8/S53_subtilisin"/>
</dbReference>
<dbReference type="Pfam" id="PF00082">
    <property type="entry name" value="Peptidase_S8"/>
    <property type="match status" value="1"/>
</dbReference>
<feature type="active site" description="Charge relay system" evidence="5">
    <location>
        <position position="303"/>
    </location>
</feature>
<feature type="domain" description="Peptidase S8/S53" evidence="9">
    <location>
        <begin position="68"/>
        <end position="510"/>
    </location>
</feature>
<dbReference type="InterPro" id="IPR022398">
    <property type="entry name" value="Peptidase_S8_His-AS"/>
</dbReference>
<dbReference type="OrthoDB" id="9798386at2"/>
<comment type="similarity">
    <text evidence="1 5 6">Belongs to the peptidase S8 family.</text>
</comment>
<dbReference type="EMBL" id="FCOR01000002">
    <property type="protein sequence ID" value="CVK15557.1"/>
    <property type="molecule type" value="Genomic_DNA"/>
</dbReference>
<feature type="signal peptide" evidence="8">
    <location>
        <begin position="1"/>
        <end position="21"/>
    </location>
</feature>
<organism evidence="10 11">
    <name type="scientific">Apibacter mensalis</name>
    <dbReference type="NCBI Taxonomy" id="1586267"/>
    <lineage>
        <taxon>Bacteria</taxon>
        <taxon>Pseudomonadati</taxon>
        <taxon>Bacteroidota</taxon>
        <taxon>Flavobacteriia</taxon>
        <taxon>Flavobacteriales</taxon>
        <taxon>Weeksellaceae</taxon>
        <taxon>Apibacter</taxon>
    </lineage>
</organism>
<dbReference type="PROSITE" id="PS00136">
    <property type="entry name" value="SUBTILASE_ASP"/>
    <property type="match status" value="1"/>
</dbReference>
<dbReference type="PROSITE" id="PS00137">
    <property type="entry name" value="SUBTILASE_HIS"/>
    <property type="match status" value="1"/>
</dbReference>
<feature type="chain" id="PRO_5007049742" evidence="8">
    <location>
        <begin position="22"/>
        <end position="563"/>
    </location>
</feature>
<accession>A0A0X3AN28</accession>
<dbReference type="CDD" id="cd07483">
    <property type="entry name" value="Peptidases_S8_Subtilisin_Novo-like"/>
    <property type="match status" value="1"/>
</dbReference>
<dbReference type="RefSeq" id="WP_055424788.1">
    <property type="nucleotide sequence ID" value="NZ_FCOR01000002.1"/>
</dbReference>
<keyword evidence="7" id="KW-0175">Coiled coil</keyword>
<keyword evidence="3 5" id="KW-0378">Hydrolase</keyword>
<dbReference type="GO" id="GO:0006508">
    <property type="term" value="P:proteolysis"/>
    <property type="evidence" value="ECO:0007669"/>
    <property type="project" value="UniProtKB-KW"/>
</dbReference>
<gene>
    <name evidence="10" type="ORF">Ga0061079_102103</name>
</gene>
<evidence type="ECO:0000256" key="5">
    <source>
        <dbReference type="PROSITE-ProRule" id="PRU01240"/>
    </source>
</evidence>
<dbReference type="InterPro" id="IPR034080">
    <property type="entry name" value="Protease_P7-like_dom"/>
</dbReference>
<dbReference type="STRING" id="1586267.GCA_001418685_00382"/>
<evidence type="ECO:0000256" key="2">
    <source>
        <dbReference type="ARBA" id="ARBA00022670"/>
    </source>
</evidence>
<proteinExistence type="inferred from homology"/>
<evidence type="ECO:0000256" key="3">
    <source>
        <dbReference type="ARBA" id="ARBA00022801"/>
    </source>
</evidence>
<name>A0A0X3AN28_9FLAO</name>
<evidence type="ECO:0000259" key="9">
    <source>
        <dbReference type="Pfam" id="PF00082"/>
    </source>
</evidence>
<dbReference type="PANTHER" id="PTHR43399">
    <property type="entry name" value="SUBTILISIN-RELATED"/>
    <property type="match status" value="1"/>
</dbReference>
<dbReference type="InterPro" id="IPR015500">
    <property type="entry name" value="Peptidase_S8_subtilisin-rel"/>
</dbReference>
<feature type="active site" description="Charge relay system" evidence="5">
    <location>
        <position position="74"/>
    </location>
</feature>
<evidence type="ECO:0000256" key="4">
    <source>
        <dbReference type="ARBA" id="ARBA00022825"/>
    </source>
</evidence>
<dbReference type="PROSITE" id="PS00138">
    <property type="entry name" value="SUBTILASE_SER"/>
    <property type="match status" value="1"/>
</dbReference>
<evidence type="ECO:0000256" key="7">
    <source>
        <dbReference type="SAM" id="Coils"/>
    </source>
</evidence>
<evidence type="ECO:0000313" key="11">
    <source>
        <dbReference type="Proteomes" id="UP000182761"/>
    </source>
</evidence>
<keyword evidence="11" id="KW-1185">Reference proteome</keyword>
<sequence length="563" mass="62550">MKIKLLSLSFAFTFITAITFAQNNVQAVDSLALQSWYHQSYEKTGIYGVGTIDALEFLKSKGLKPSPIIVGVIDSGVQIDHPDLKNNIWINPKEIANNGKDDDGNGYADDVNGWDFIGGKDGKDVDHDTMESTRIVSLYEKLFETGDLKINERNRKKFPNEFKEYQRAKFIYDKDLGEAKEALSQIDEQKALIKQMAAELQNALGDKPLTLENVNEATFTVPQYKAAFIQMIENNSDLQGKNATQISMLADSEMGEAVKYYSGKVDYMLNKSYDSRYIVGDNYSDIKEKHYGNNEVEGPDALHGTHVSGIIAAERNNKIGMDGIAGDVAKILVVRAVPDGDERDKDIANAIYYAVDNGAKVINMSFGKPFSPNKERVWEAMKYAEKKGVLMVHAAGNDNKNVDTEYNYPTNFKDNENKTFVNNWITVGASTRYNNALKASFSNYGKEKVDIFAPGLEIYSTVTGGKYKFLQGTSMASPVVAGCAALLWSYFPQLTAEQVKNILFVTANKSTQAVKAGGESEDSPMINTTFDQLSVTGGVVDVFRAVKYAYENFNPEKNSKKRR</sequence>
<evidence type="ECO:0000256" key="1">
    <source>
        <dbReference type="ARBA" id="ARBA00011073"/>
    </source>
</evidence>
<dbReference type="GO" id="GO:0004252">
    <property type="term" value="F:serine-type endopeptidase activity"/>
    <property type="evidence" value="ECO:0007669"/>
    <property type="project" value="UniProtKB-UniRule"/>
</dbReference>
<dbReference type="Proteomes" id="UP000182761">
    <property type="component" value="Unassembled WGS sequence"/>
</dbReference>
<feature type="active site" description="Charge relay system" evidence="5">
    <location>
        <position position="474"/>
    </location>
</feature>
<dbReference type="InterPro" id="IPR000209">
    <property type="entry name" value="Peptidase_S8/S53_dom"/>
</dbReference>
<protein>
    <submittedName>
        <fullName evidence="10">Subtilase family protein</fullName>
    </submittedName>
</protein>
<dbReference type="PANTHER" id="PTHR43399:SF4">
    <property type="entry name" value="CELL WALL-ASSOCIATED PROTEASE"/>
    <property type="match status" value="1"/>
</dbReference>
<feature type="coiled-coil region" evidence="7">
    <location>
        <begin position="179"/>
        <end position="206"/>
    </location>
</feature>
<keyword evidence="8" id="KW-0732">Signal</keyword>
<dbReference type="PRINTS" id="PR00723">
    <property type="entry name" value="SUBTILISIN"/>
</dbReference>
<dbReference type="AlphaFoldDB" id="A0A0X3AN28"/>
<evidence type="ECO:0000256" key="8">
    <source>
        <dbReference type="SAM" id="SignalP"/>
    </source>
</evidence>